<dbReference type="RefSeq" id="WP_126323261.1">
    <property type="nucleotide sequence ID" value="NZ_AP018005.1"/>
</dbReference>
<keyword evidence="4 9" id="KW-0378">Hydrolase</keyword>
<evidence type="ECO:0000256" key="5">
    <source>
        <dbReference type="ARBA" id="ARBA00022833"/>
    </source>
</evidence>
<feature type="binding site" evidence="9">
    <location>
        <position position="143"/>
    </location>
    <ligand>
        <name>Zn(2+)</name>
        <dbReference type="ChEBI" id="CHEBI:29105"/>
        <note>catalytic</note>
    </ligand>
</feature>
<evidence type="ECO:0000256" key="3">
    <source>
        <dbReference type="ARBA" id="ARBA00022723"/>
    </source>
</evidence>
<keyword evidence="2 9" id="KW-0645">Protease</keyword>
<dbReference type="InterPro" id="IPR000755">
    <property type="entry name" value="A_A_dipeptidase"/>
</dbReference>
<evidence type="ECO:0000256" key="2">
    <source>
        <dbReference type="ARBA" id="ARBA00022670"/>
    </source>
</evidence>
<feature type="active site" description="Proton donor/acceptor" evidence="9">
    <location>
        <position position="208"/>
    </location>
</feature>
<keyword evidence="12" id="KW-1185">Reference proteome</keyword>
<evidence type="ECO:0000256" key="10">
    <source>
        <dbReference type="PIRNR" id="PIRNR026671"/>
    </source>
</evidence>
<evidence type="ECO:0000256" key="4">
    <source>
        <dbReference type="ARBA" id="ARBA00022801"/>
    </source>
</evidence>
<organism evidence="11 12">
    <name type="scientific">Candidatus Rickettsiella viridis</name>
    <dbReference type="NCBI Taxonomy" id="676208"/>
    <lineage>
        <taxon>Bacteria</taxon>
        <taxon>Pseudomonadati</taxon>
        <taxon>Pseudomonadota</taxon>
        <taxon>Gammaproteobacteria</taxon>
        <taxon>Legionellales</taxon>
        <taxon>Coxiellaceae</taxon>
        <taxon>Rickettsiella</taxon>
    </lineage>
</organism>
<keyword evidence="8 10" id="KW-0961">Cell wall biogenesis/degradation</keyword>
<dbReference type="SUPFAM" id="SSF55166">
    <property type="entry name" value="Hedgehog/DD-peptidase"/>
    <property type="match status" value="1"/>
</dbReference>
<comment type="similarity">
    <text evidence="9 10">Belongs to the peptidase M15D family.</text>
</comment>
<comment type="cofactor">
    <cofactor evidence="9">
        <name>Zn(2+)</name>
        <dbReference type="ChEBI" id="CHEBI:29105"/>
    </cofactor>
    <text evidence="9">Binds 1 zinc ion per subunit.</text>
</comment>
<sequence length="229" mass="26848">MHRIVVQKLLLLFYTFFFFTINSYATEKTSNFVALKSQAPSIQEDIRYVTSNNFMGRPIMGYKNPICILTKQAAIALLHVQNVLNKNNLGLRVFDCYRPQMAVDDFFQWSQNPNDQKMKAEYYPHINKSELFQRNYIAHRSGHSRGSTVDLTIIDLKTNEPLDMGTPFDFLDPLSQPSNRSVSPEQFKNRMLLQTLMREAGFSSLKNEWWHFSLRNEPYKHIYFNFPVA</sequence>
<dbReference type="PANTHER" id="PTHR43126:SF1">
    <property type="entry name" value="D-ALANYL-D-ALANINE DIPEPTIDASE"/>
    <property type="match status" value="1"/>
</dbReference>
<reference evidence="11 12" key="1">
    <citation type="submission" date="2017-03" db="EMBL/GenBank/DDBJ databases">
        <title>The genome sequence of Candidatus Rickettsiella viridis.</title>
        <authorList>
            <person name="Nikoh N."/>
            <person name="Tsuchida T."/>
            <person name="Yamaguchi K."/>
            <person name="Maeda T."/>
            <person name="Shigenobu S."/>
            <person name="Fukatsu T."/>
        </authorList>
    </citation>
    <scope>NUCLEOTIDE SEQUENCE [LARGE SCALE GENOMIC DNA]</scope>
    <source>
        <strain evidence="11 12">Ap-RA04</strain>
    </source>
</reference>
<keyword evidence="6 9" id="KW-0224">Dipeptidase</keyword>
<evidence type="ECO:0000256" key="7">
    <source>
        <dbReference type="ARBA" id="ARBA00023049"/>
    </source>
</evidence>
<feature type="binding site" evidence="9">
    <location>
        <position position="211"/>
    </location>
    <ligand>
        <name>Zn(2+)</name>
        <dbReference type="ChEBI" id="CHEBI:29105"/>
        <note>catalytic</note>
    </ligand>
</feature>
<protein>
    <recommendedName>
        <fullName evidence="9 10">D-alanyl-D-alanine dipeptidase</fullName>
        <shortName evidence="9 10">D-Ala-D-Ala dipeptidase</shortName>
        <ecNumber evidence="9 10">3.4.13.22</ecNumber>
    </recommendedName>
</protein>
<feature type="binding site" evidence="9">
    <location>
        <position position="150"/>
    </location>
    <ligand>
        <name>Zn(2+)</name>
        <dbReference type="ChEBI" id="CHEBI:29105"/>
        <note>catalytic</note>
    </ligand>
</feature>
<keyword evidence="7 9" id="KW-0482">Metalloprotease</keyword>
<feature type="site" description="Transition state stabilizer" evidence="9">
    <location>
        <position position="98"/>
    </location>
</feature>
<evidence type="ECO:0000256" key="9">
    <source>
        <dbReference type="HAMAP-Rule" id="MF_01924"/>
    </source>
</evidence>
<dbReference type="PANTHER" id="PTHR43126">
    <property type="entry name" value="D-ALANYL-D-ALANINE DIPEPTIDASE"/>
    <property type="match status" value="1"/>
</dbReference>
<name>A0A2Z5UX86_9COXI</name>
<keyword evidence="5 9" id="KW-0862">Zinc</keyword>
<comment type="function">
    <text evidence="9 10">Catalyzes hydrolysis of the D-alanyl-D-alanine dipeptide.</text>
</comment>
<dbReference type="GO" id="GO:0008270">
    <property type="term" value="F:zinc ion binding"/>
    <property type="evidence" value="ECO:0007669"/>
    <property type="project" value="UniProtKB-UniRule"/>
</dbReference>
<dbReference type="AlphaFoldDB" id="A0A2Z5UX86"/>
<comment type="catalytic activity">
    <reaction evidence="1 9 10">
        <text>D-alanyl-D-alanine + H2O = 2 D-alanine</text>
        <dbReference type="Rhea" id="RHEA:20661"/>
        <dbReference type="ChEBI" id="CHEBI:15377"/>
        <dbReference type="ChEBI" id="CHEBI:57416"/>
        <dbReference type="ChEBI" id="CHEBI:57822"/>
        <dbReference type="EC" id="3.4.13.22"/>
    </reaction>
</comment>
<evidence type="ECO:0000256" key="1">
    <source>
        <dbReference type="ARBA" id="ARBA00001362"/>
    </source>
</evidence>
<dbReference type="KEGG" id="rvi:RVIR1_12660"/>
<dbReference type="EC" id="3.4.13.22" evidence="9 10"/>
<evidence type="ECO:0000313" key="11">
    <source>
        <dbReference type="EMBL" id="BBB15721.1"/>
    </source>
</evidence>
<dbReference type="Gene3D" id="3.30.1380.10">
    <property type="match status" value="1"/>
</dbReference>
<dbReference type="Pfam" id="PF01427">
    <property type="entry name" value="Peptidase_M15"/>
    <property type="match status" value="1"/>
</dbReference>
<dbReference type="InterPro" id="IPR009045">
    <property type="entry name" value="Zn_M74/Hedgehog-like"/>
</dbReference>
<dbReference type="GO" id="GO:0008237">
    <property type="term" value="F:metallopeptidase activity"/>
    <property type="evidence" value="ECO:0007669"/>
    <property type="project" value="UniProtKB-KW"/>
</dbReference>
<evidence type="ECO:0000313" key="12">
    <source>
        <dbReference type="Proteomes" id="UP000282483"/>
    </source>
</evidence>
<dbReference type="PIRSF" id="PIRSF026671">
    <property type="entry name" value="AA_dipeptidase"/>
    <property type="match status" value="1"/>
</dbReference>
<dbReference type="GO" id="GO:0071555">
    <property type="term" value="P:cell wall organization"/>
    <property type="evidence" value="ECO:0007669"/>
    <property type="project" value="UniProtKB-KW"/>
</dbReference>
<dbReference type="GO" id="GO:0160237">
    <property type="term" value="F:D-Ala-D-Ala dipeptidase activity"/>
    <property type="evidence" value="ECO:0007669"/>
    <property type="project" value="UniProtKB-EC"/>
</dbReference>
<gene>
    <name evidence="9" type="primary">ddpX</name>
    <name evidence="11" type="ORF">RVIR1_12660</name>
</gene>
<dbReference type="HAMAP" id="MF_01924">
    <property type="entry name" value="A_A_dipeptidase"/>
    <property type="match status" value="1"/>
</dbReference>
<dbReference type="GO" id="GO:0006508">
    <property type="term" value="P:proteolysis"/>
    <property type="evidence" value="ECO:0007669"/>
    <property type="project" value="UniProtKB-KW"/>
</dbReference>
<accession>A0A2Z5UX86</accession>
<dbReference type="EMBL" id="AP018005">
    <property type="protein sequence ID" value="BBB15721.1"/>
    <property type="molecule type" value="Genomic_DNA"/>
</dbReference>
<keyword evidence="3 9" id="KW-0479">Metal-binding</keyword>
<dbReference type="OrthoDB" id="9801430at2"/>
<evidence type="ECO:0000256" key="8">
    <source>
        <dbReference type="ARBA" id="ARBA00023316"/>
    </source>
</evidence>
<dbReference type="CDD" id="cd14817">
    <property type="entry name" value="D-Ala-D-Ala_dipeptidase_VanX"/>
    <property type="match status" value="1"/>
</dbReference>
<dbReference type="Proteomes" id="UP000282483">
    <property type="component" value="Chromosome"/>
</dbReference>
<evidence type="ECO:0000256" key="6">
    <source>
        <dbReference type="ARBA" id="ARBA00022997"/>
    </source>
</evidence>
<proteinExistence type="inferred from homology"/>